<evidence type="ECO:0000256" key="4">
    <source>
        <dbReference type="ARBA" id="ARBA00022563"/>
    </source>
</evidence>
<dbReference type="GO" id="GO:0050661">
    <property type="term" value="F:NADP binding"/>
    <property type="evidence" value="ECO:0007669"/>
    <property type="project" value="InterPro"/>
</dbReference>
<evidence type="ECO:0000256" key="1">
    <source>
        <dbReference type="ARBA" id="ARBA00004903"/>
    </source>
</evidence>
<reference evidence="9 10" key="1">
    <citation type="journal article" date="2015" name="Genome Announc.">
        <title>Expanding the biotechnology potential of lactobacilli through comparative genomics of 213 strains and associated genera.</title>
        <authorList>
            <person name="Sun Z."/>
            <person name="Harris H.M."/>
            <person name="McCann A."/>
            <person name="Guo C."/>
            <person name="Argimon S."/>
            <person name="Zhang W."/>
            <person name="Yang X."/>
            <person name="Jeffery I.B."/>
            <person name="Cooney J.C."/>
            <person name="Kagawa T.F."/>
            <person name="Liu W."/>
            <person name="Song Y."/>
            <person name="Salvetti E."/>
            <person name="Wrobel A."/>
            <person name="Rasinkangas P."/>
            <person name="Parkhill J."/>
            <person name="Rea M.C."/>
            <person name="O'Sullivan O."/>
            <person name="Ritari J."/>
            <person name="Douillard F.P."/>
            <person name="Paul Ross R."/>
            <person name="Yang R."/>
            <person name="Briner A.E."/>
            <person name="Felis G.E."/>
            <person name="de Vos W.M."/>
            <person name="Barrangou R."/>
            <person name="Klaenhammer T.R."/>
            <person name="Caufield P.W."/>
            <person name="Cui Y."/>
            <person name="Zhang H."/>
            <person name="O'Toole P.W."/>
        </authorList>
    </citation>
    <scope>NUCLEOTIDE SEQUENCE [LARGE SCALE GENOMIC DNA]</scope>
    <source>
        <strain evidence="9 10">DSM 16634</strain>
    </source>
</reference>
<dbReference type="EC" id="1.5.1.3" evidence="3 7"/>
<evidence type="ECO:0000259" key="8">
    <source>
        <dbReference type="PROSITE" id="PS51330"/>
    </source>
</evidence>
<dbReference type="SUPFAM" id="SSF53597">
    <property type="entry name" value="Dihydrofolate reductase-like"/>
    <property type="match status" value="1"/>
</dbReference>
<dbReference type="CDD" id="cd00209">
    <property type="entry name" value="DHFR"/>
    <property type="match status" value="1"/>
</dbReference>
<dbReference type="GO" id="GO:0006730">
    <property type="term" value="P:one-carbon metabolic process"/>
    <property type="evidence" value="ECO:0007669"/>
    <property type="project" value="UniProtKB-KW"/>
</dbReference>
<dbReference type="PIRSF" id="PIRSF000194">
    <property type="entry name" value="DHFR"/>
    <property type="match status" value="1"/>
</dbReference>
<name>A0A0R1TQV9_9LACO</name>
<dbReference type="Pfam" id="PF00186">
    <property type="entry name" value="DHFR_1"/>
    <property type="match status" value="1"/>
</dbReference>
<evidence type="ECO:0000313" key="10">
    <source>
        <dbReference type="Proteomes" id="UP000051324"/>
    </source>
</evidence>
<dbReference type="Proteomes" id="UP000051324">
    <property type="component" value="Unassembled WGS sequence"/>
</dbReference>
<keyword evidence="10" id="KW-1185">Reference proteome</keyword>
<dbReference type="PATRIC" id="fig|1423724.4.peg.1154"/>
<dbReference type="RefSeq" id="WP_025087685.1">
    <property type="nucleotide sequence ID" value="NZ_AZFT01000053.1"/>
</dbReference>
<dbReference type="GO" id="GO:0046654">
    <property type="term" value="P:tetrahydrofolate biosynthetic process"/>
    <property type="evidence" value="ECO:0007669"/>
    <property type="project" value="UniProtKB-UniPathway"/>
</dbReference>
<comment type="catalytic activity">
    <reaction evidence="7">
        <text>(6S)-5,6,7,8-tetrahydrofolate + NADP(+) = 7,8-dihydrofolate + NADPH + H(+)</text>
        <dbReference type="Rhea" id="RHEA:15009"/>
        <dbReference type="ChEBI" id="CHEBI:15378"/>
        <dbReference type="ChEBI" id="CHEBI:57451"/>
        <dbReference type="ChEBI" id="CHEBI:57453"/>
        <dbReference type="ChEBI" id="CHEBI:57783"/>
        <dbReference type="ChEBI" id="CHEBI:58349"/>
        <dbReference type="EC" id="1.5.1.3"/>
    </reaction>
</comment>
<dbReference type="GO" id="GO:0046655">
    <property type="term" value="P:folic acid metabolic process"/>
    <property type="evidence" value="ECO:0007669"/>
    <property type="project" value="TreeGrafter"/>
</dbReference>
<keyword evidence="4 7" id="KW-0554">One-carbon metabolism</keyword>
<keyword evidence="5 7" id="KW-0521">NADP</keyword>
<proteinExistence type="inferred from homology"/>
<comment type="similarity">
    <text evidence="2 7">Belongs to the dihydrofolate reductase family.</text>
</comment>
<evidence type="ECO:0000313" key="9">
    <source>
        <dbReference type="EMBL" id="KRL83846.1"/>
    </source>
</evidence>
<dbReference type="Gene3D" id="3.40.430.10">
    <property type="entry name" value="Dihydrofolate Reductase, subunit A"/>
    <property type="match status" value="1"/>
</dbReference>
<dbReference type="EMBL" id="AZFT01000053">
    <property type="protein sequence ID" value="KRL83846.1"/>
    <property type="molecule type" value="Genomic_DNA"/>
</dbReference>
<keyword evidence="6 7" id="KW-0560">Oxidoreductase</keyword>
<dbReference type="PRINTS" id="PR00070">
    <property type="entry name" value="DHFR"/>
</dbReference>
<feature type="domain" description="DHFR" evidence="8">
    <location>
        <begin position="1"/>
        <end position="165"/>
    </location>
</feature>
<dbReference type="UniPathway" id="UPA00077">
    <property type="reaction ID" value="UER00158"/>
</dbReference>
<dbReference type="eggNOG" id="COG0262">
    <property type="taxonomic scope" value="Bacteria"/>
</dbReference>
<protein>
    <recommendedName>
        <fullName evidence="3 7">Dihydrofolate reductase</fullName>
        <ecNumber evidence="3 7">1.5.1.3</ecNumber>
    </recommendedName>
</protein>
<organism evidence="9 10">
    <name type="scientific">Ligilactobacillus apodemi DSM 16634 = JCM 16172</name>
    <dbReference type="NCBI Taxonomy" id="1423724"/>
    <lineage>
        <taxon>Bacteria</taxon>
        <taxon>Bacillati</taxon>
        <taxon>Bacillota</taxon>
        <taxon>Bacilli</taxon>
        <taxon>Lactobacillales</taxon>
        <taxon>Lactobacillaceae</taxon>
        <taxon>Ligilactobacillus</taxon>
    </lineage>
</organism>
<evidence type="ECO:0000256" key="2">
    <source>
        <dbReference type="ARBA" id="ARBA00009539"/>
    </source>
</evidence>
<dbReference type="InterPro" id="IPR024072">
    <property type="entry name" value="DHFR-like_dom_sf"/>
</dbReference>
<accession>A0A0R1TQV9</accession>
<comment type="function">
    <text evidence="7">Key enzyme in folate metabolism. Catalyzes an essential reaction for de novo glycine and purine synthesis, and for DNA precursor synthesis.</text>
</comment>
<comment type="caution">
    <text evidence="9">The sequence shown here is derived from an EMBL/GenBank/DDBJ whole genome shotgun (WGS) entry which is preliminary data.</text>
</comment>
<comment type="pathway">
    <text evidence="1 7">Cofactor biosynthesis; tetrahydrofolate biosynthesis; 5,6,7,8-tetrahydrofolate from 7,8-dihydrofolate: step 1/1.</text>
</comment>
<dbReference type="PANTHER" id="PTHR48069:SF3">
    <property type="entry name" value="DIHYDROFOLATE REDUCTASE"/>
    <property type="match status" value="1"/>
</dbReference>
<dbReference type="GO" id="GO:0004146">
    <property type="term" value="F:dihydrofolate reductase activity"/>
    <property type="evidence" value="ECO:0007669"/>
    <property type="project" value="UniProtKB-EC"/>
</dbReference>
<evidence type="ECO:0000256" key="7">
    <source>
        <dbReference type="PIRNR" id="PIRNR000194"/>
    </source>
</evidence>
<dbReference type="AlphaFoldDB" id="A0A0R1TQV9"/>
<dbReference type="OrthoDB" id="9804315at2"/>
<gene>
    <name evidence="9" type="ORF">FC32_GL001111</name>
</gene>
<dbReference type="GO" id="GO:0046452">
    <property type="term" value="P:dihydrofolate metabolic process"/>
    <property type="evidence" value="ECO:0007669"/>
    <property type="project" value="TreeGrafter"/>
</dbReference>
<dbReference type="PROSITE" id="PS51330">
    <property type="entry name" value="DHFR_2"/>
    <property type="match status" value="1"/>
</dbReference>
<sequence>MLAFIWAEDEVGHIGYEGKLPWHLPADLAYFKAQTLGHPMVMGKNTFNSFPGFLPKRLHVVLTHDKQLQQAALSEDRLMVFDDLSQLKAWLAKHDELVFIIGGASLFAQFKDQVDQLFVTKIHSQFKGDTKMPELDYAAFELVKKESGKLDDKNKYPYTFYVYQKRK</sequence>
<dbReference type="InterPro" id="IPR012259">
    <property type="entry name" value="DHFR"/>
</dbReference>
<evidence type="ECO:0000256" key="3">
    <source>
        <dbReference type="ARBA" id="ARBA00012856"/>
    </source>
</evidence>
<dbReference type="InterPro" id="IPR001796">
    <property type="entry name" value="DHFR_dom"/>
</dbReference>
<evidence type="ECO:0000256" key="6">
    <source>
        <dbReference type="ARBA" id="ARBA00023002"/>
    </source>
</evidence>
<dbReference type="GO" id="GO:0005829">
    <property type="term" value="C:cytosol"/>
    <property type="evidence" value="ECO:0007669"/>
    <property type="project" value="TreeGrafter"/>
</dbReference>
<dbReference type="STRING" id="1423724.FC32_GL001111"/>
<dbReference type="PANTHER" id="PTHR48069">
    <property type="entry name" value="DIHYDROFOLATE REDUCTASE"/>
    <property type="match status" value="1"/>
</dbReference>
<evidence type="ECO:0000256" key="5">
    <source>
        <dbReference type="ARBA" id="ARBA00022857"/>
    </source>
</evidence>